<evidence type="ECO:0000256" key="1">
    <source>
        <dbReference type="SAM" id="Phobius"/>
    </source>
</evidence>
<keyword evidence="1" id="KW-0812">Transmembrane</keyword>
<organism evidence="2 3">
    <name type="scientific">Evansella cellulosilytica (strain ATCC 21833 / DSM 2522 / FERM P-1141 / JCM 9156 / N-4)</name>
    <name type="common">Bacillus cellulosilyticus</name>
    <dbReference type="NCBI Taxonomy" id="649639"/>
    <lineage>
        <taxon>Bacteria</taxon>
        <taxon>Bacillati</taxon>
        <taxon>Bacillota</taxon>
        <taxon>Bacilli</taxon>
        <taxon>Bacillales</taxon>
        <taxon>Bacillaceae</taxon>
        <taxon>Evansella</taxon>
    </lineage>
</organism>
<sequence length="229" mass="26623">MDKRGFVGGVYALFEWIMRFSVINLLWLLFNLPILFFIVNLIFAQTIADFILLLIPIIILIPILFFPATTAMFASARSWIVDSEDLPLIRTYWRFYKSNYKKSCLGGIMLTILWVICVVDVYYFAQYNMPLMYVFIAMGLILFVYTINFFSLLSHYEMKLFALLKNTLLVTVASPLLFLTVVLSSALILYMSFEVFPFLIPFFTGAIIAFLSFSAFYRFYLKIEALKEA</sequence>
<dbReference type="KEGG" id="bco:Bcell_0489"/>
<dbReference type="InterPro" id="IPR006938">
    <property type="entry name" value="DUF624"/>
</dbReference>
<feature type="transmembrane region" description="Helical" evidence="1">
    <location>
        <begin position="21"/>
        <end position="44"/>
    </location>
</feature>
<feature type="transmembrane region" description="Helical" evidence="1">
    <location>
        <begin position="198"/>
        <end position="220"/>
    </location>
</feature>
<dbReference type="Proteomes" id="UP000001401">
    <property type="component" value="Chromosome"/>
</dbReference>
<accession>E6TXF7</accession>
<keyword evidence="1" id="KW-1133">Transmembrane helix</keyword>
<dbReference type="STRING" id="649639.Bcell_0489"/>
<dbReference type="eggNOG" id="COG5578">
    <property type="taxonomic scope" value="Bacteria"/>
</dbReference>
<feature type="transmembrane region" description="Helical" evidence="1">
    <location>
        <begin position="104"/>
        <end position="125"/>
    </location>
</feature>
<reference evidence="2" key="1">
    <citation type="submission" date="2010-12" db="EMBL/GenBank/DDBJ databases">
        <title>Complete sequence of Bacillus cellulosilyticus DSM 2522.</title>
        <authorList>
            <consortium name="US DOE Joint Genome Institute"/>
            <person name="Lucas S."/>
            <person name="Copeland A."/>
            <person name="Lapidus A."/>
            <person name="Cheng J.-F."/>
            <person name="Bruce D."/>
            <person name="Goodwin L."/>
            <person name="Pitluck S."/>
            <person name="Chertkov O."/>
            <person name="Detter J.C."/>
            <person name="Han C."/>
            <person name="Tapia R."/>
            <person name="Land M."/>
            <person name="Hauser L."/>
            <person name="Jeffries C."/>
            <person name="Kyrpides N."/>
            <person name="Ivanova N."/>
            <person name="Mikhailova N."/>
            <person name="Brumm P."/>
            <person name="Mead D."/>
            <person name="Woyke T."/>
        </authorList>
    </citation>
    <scope>NUCLEOTIDE SEQUENCE [LARGE SCALE GENOMIC DNA]</scope>
    <source>
        <strain evidence="2">DSM 2522</strain>
    </source>
</reference>
<dbReference type="HOGENOM" id="CLU_081578_4_0_9"/>
<dbReference type="RefSeq" id="WP_013487112.1">
    <property type="nucleotide sequence ID" value="NC_014829.1"/>
</dbReference>
<name>E6TXF7_EVAC2</name>
<dbReference type="EMBL" id="CP002394">
    <property type="protein sequence ID" value="ADU28771.1"/>
    <property type="molecule type" value="Genomic_DNA"/>
</dbReference>
<feature type="transmembrane region" description="Helical" evidence="1">
    <location>
        <begin position="168"/>
        <end position="192"/>
    </location>
</feature>
<dbReference type="Pfam" id="PF04854">
    <property type="entry name" value="DUF624"/>
    <property type="match status" value="1"/>
</dbReference>
<gene>
    <name evidence="2" type="ordered locus">Bcell_0489</name>
</gene>
<evidence type="ECO:0000313" key="3">
    <source>
        <dbReference type="Proteomes" id="UP000001401"/>
    </source>
</evidence>
<keyword evidence="3" id="KW-1185">Reference proteome</keyword>
<evidence type="ECO:0008006" key="4">
    <source>
        <dbReference type="Google" id="ProtNLM"/>
    </source>
</evidence>
<proteinExistence type="predicted"/>
<keyword evidence="1" id="KW-0472">Membrane</keyword>
<dbReference type="AlphaFoldDB" id="E6TXF7"/>
<feature type="transmembrane region" description="Helical" evidence="1">
    <location>
        <begin position="50"/>
        <end position="74"/>
    </location>
</feature>
<evidence type="ECO:0000313" key="2">
    <source>
        <dbReference type="EMBL" id="ADU28771.1"/>
    </source>
</evidence>
<protein>
    <recommendedName>
        <fullName evidence="4">DUF624 domain-containing protein</fullName>
    </recommendedName>
</protein>
<feature type="transmembrane region" description="Helical" evidence="1">
    <location>
        <begin position="131"/>
        <end position="156"/>
    </location>
</feature>